<accession>A0ABY5S8D0</accession>
<evidence type="ECO:0000313" key="2">
    <source>
        <dbReference type="Proteomes" id="UP001057877"/>
    </source>
</evidence>
<keyword evidence="2" id="KW-1185">Reference proteome</keyword>
<proteinExistence type="predicted"/>
<dbReference type="Gene3D" id="2.70.98.10">
    <property type="match status" value="1"/>
</dbReference>
<dbReference type="InterPro" id="IPR027839">
    <property type="entry name" value="DUF4432"/>
</dbReference>
<dbReference type="InterPro" id="IPR011013">
    <property type="entry name" value="Gal_mutarotase_sf_dom"/>
</dbReference>
<dbReference type="EMBL" id="CP091430">
    <property type="protein sequence ID" value="UVI28968.1"/>
    <property type="molecule type" value="Genomic_DNA"/>
</dbReference>
<dbReference type="Proteomes" id="UP001057877">
    <property type="component" value="Chromosome"/>
</dbReference>
<organism evidence="1 2">
    <name type="scientific">Paenibacillus spongiae</name>
    <dbReference type="NCBI Taxonomy" id="2909671"/>
    <lineage>
        <taxon>Bacteria</taxon>
        <taxon>Bacillati</taxon>
        <taxon>Bacillota</taxon>
        <taxon>Bacilli</taxon>
        <taxon>Bacillales</taxon>
        <taxon>Paenibacillaceae</taxon>
        <taxon>Paenibacillus</taxon>
    </lineage>
</organism>
<dbReference type="InterPro" id="IPR014718">
    <property type="entry name" value="GH-type_carb-bd"/>
</dbReference>
<reference evidence="1" key="1">
    <citation type="submission" date="2022-01" db="EMBL/GenBank/DDBJ databases">
        <title>Paenibacillus spongiae sp. nov., isolated from marine sponge.</title>
        <authorList>
            <person name="Li Z."/>
            <person name="Zhang M."/>
        </authorList>
    </citation>
    <scope>NUCLEOTIDE SEQUENCE</scope>
    <source>
        <strain evidence="1">PHS-Z3</strain>
    </source>
</reference>
<gene>
    <name evidence="1" type="ORF">L1F29_26530</name>
</gene>
<sequence>MTIYRHQRNYGCRIHDQYTYLGMRVLVLENEKVRISLLPDKGTEIFEFLYKPVDLDFMWLTENGVHNPNSYLPTSPDPISTFIDYYAGGWQEVFPNGGSTSSYLGARFGQHGEVAHMPWDVEVLEDSADRIRVLFRVRTKKVPFELRKTLTLQSDSSTLRIEEELENLSDLPLRFMWGHHIAFGKPFLEPGCRINLPEGLTVLTEERSLQAINLGRVRRGDVHEWPVAADEQGAAVDLSILPARDARSDIVYVTGFEKSRAWYEVENGRRGMGIRVEWDASRLPYLWYWQEFGETKTYPWYGRHYNVGLEPFSGYPTHGIEKALENESAGSIGPSQTISSWLTAAPYPLNEK</sequence>
<name>A0ABY5S8D0_9BACL</name>
<dbReference type="SUPFAM" id="SSF74650">
    <property type="entry name" value="Galactose mutarotase-like"/>
    <property type="match status" value="1"/>
</dbReference>
<dbReference type="RefSeq" id="WP_258385055.1">
    <property type="nucleotide sequence ID" value="NZ_CP091430.1"/>
</dbReference>
<dbReference type="Pfam" id="PF14486">
    <property type="entry name" value="DUF4432"/>
    <property type="match status" value="1"/>
</dbReference>
<protein>
    <submittedName>
        <fullName evidence="1">Aldose 1-epimerase</fullName>
    </submittedName>
</protein>
<evidence type="ECO:0000313" key="1">
    <source>
        <dbReference type="EMBL" id="UVI28968.1"/>
    </source>
</evidence>
<dbReference type="CDD" id="cd01081">
    <property type="entry name" value="Aldose_epim"/>
    <property type="match status" value="1"/>
</dbReference>